<feature type="domain" description="SLS1 N-terminal" evidence="3">
    <location>
        <begin position="77"/>
        <end position="178"/>
    </location>
</feature>
<dbReference type="Pfam" id="PF20778">
    <property type="entry name" value="SLS1_C"/>
    <property type="match status" value="1"/>
</dbReference>
<feature type="compositionally biased region" description="Basic and acidic residues" evidence="1">
    <location>
        <begin position="680"/>
        <end position="692"/>
    </location>
</feature>
<reference evidence="5" key="1">
    <citation type="submission" date="2020-03" db="EMBL/GenBank/DDBJ databases">
        <authorList>
            <person name="He L."/>
        </authorList>
    </citation>
    <scope>NUCLEOTIDE SEQUENCE</scope>
    <source>
        <strain evidence="5">CkLH20</strain>
    </source>
</reference>
<sequence>MLFKKFEYKERRDHKRVGNRRVYLETTNLKAKMLGKHARTVIMRDEPIRPPRILPVEDLTPEEIDLDLELERMNRGVTMEEALAHIDELRPSDSIVYQSEFEELFDKVHNGFTVAQVRAYLIRESSAVVRRSAKEEVEYDWLEGKQSWTPARTLETAELLPKERLVMTLMKEAWKLELREVVDGVGTLFTKANELFLSVLARDGKRLSFIRDTYLDEGEKIFVHRMLRIHATKAKTDTILKELDKAAKDMVSHTIEPVGISRNDVDTRLLSHLGRLMNCTITLVPGKKTKIRVSWLRDGSPEEGRERPDNVVRRLLHTALYPRHSTVTLKYPEDAEGRLIPQAGGREKLSWLDRVTQWSRWMEPIGRLSSYESDDHLKVSEVLPRPLRAPQQDSDETWSKPYTSAVASFGQILHQSTGSFSIDDAAENITHIFSPTSPPPASLATLSDAVTKAGPVTTSLILTFRPHPTVAGNLSRDLPGLLELHLTVPDDLPEGPLTWDSCPKRLVAVQRSNIVDVAYPSQPIDLRISQPDLRTMSASALDSSPFREYIDSAKLDLLAGRLGPPPQITLSGLPSATRAGGTIDAPVDYMFTGLEMRRTLEAEYQGHKLQYNSIQAGHHGGRRAELVLEATPPDESLSKREKTAHTEKYIRLVEDLARGDVVKWVGERDLAAEQAGPVRKVAERHAPAREAPQESVSLPVDEFLASKKQQGEAGLAADEGELQQEVDRPVSDGTMWSEEDNGAGAASEEGDQGEKPKDGGEV</sequence>
<dbReference type="InterPro" id="IPR048401">
    <property type="entry name" value="SLS1_C"/>
</dbReference>
<feature type="domain" description="SLS1 C-terminal" evidence="4">
    <location>
        <begin position="347"/>
        <end position="655"/>
    </location>
</feature>
<protein>
    <submittedName>
        <fullName evidence="5">Uncharacterized protein</fullName>
    </submittedName>
</protein>
<feature type="region of interest" description="Disordered" evidence="1">
    <location>
        <begin position="675"/>
        <end position="762"/>
    </location>
</feature>
<evidence type="ECO:0000259" key="3">
    <source>
        <dbReference type="Pfam" id="PF20776"/>
    </source>
</evidence>
<dbReference type="AlphaFoldDB" id="A0A9P6HWY1"/>
<evidence type="ECO:0000313" key="6">
    <source>
        <dbReference type="Proteomes" id="UP000781932"/>
    </source>
</evidence>
<dbReference type="EMBL" id="JAATWM020000044">
    <property type="protein sequence ID" value="KAF9871522.1"/>
    <property type="molecule type" value="Genomic_DNA"/>
</dbReference>
<evidence type="ECO:0000259" key="2">
    <source>
        <dbReference type="Pfam" id="PF14611"/>
    </source>
</evidence>
<dbReference type="GO" id="GO:0005743">
    <property type="term" value="C:mitochondrial inner membrane"/>
    <property type="evidence" value="ECO:0007669"/>
    <property type="project" value="InterPro"/>
</dbReference>
<organism evidence="5 6">
    <name type="scientific">Colletotrichum karsti</name>
    <dbReference type="NCBI Taxonomy" id="1095194"/>
    <lineage>
        <taxon>Eukaryota</taxon>
        <taxon>Fungi</taxon>
        <taxon>Dikarya</taxon>
        <taxon>Ascomycota</taxon>
        <taxon>Pezizomycotina</taxon>
        <taxon>Sordariomycetes</taxon>
        <taxon>Hypocreomycetidae</taxon>
        <taxon>Glomerellales</taxon>
        <taxon>Glomerellaceae</taxon>
        <taxon>Colletotrichum</taxon>
        <taxon>Colletotrichum boninense species complex</taxon>
    </lineage>
</organism>
<dbReference type="Pfam" id="PF20776">
    <property type="entry name" value="SLS1_N"/>
    <property type="match status" value="1"/>
</dbReference>
<evidence type="ECO:0000313" key="5">
    <source>
        <dbReference type="EMBL" id="KAF9871522.1"/>
    </source>
</evidence>
<feature type="compositionally biased region" description="Basic and acidic residues" evidence="1">
    <location>
        <begin position="752"/>
        <end position="762"/>
    </location>
</feature>
<reference evidence="5" key="2">
    <citation type="submission" date="2020-11" db="EMBL/GenBank/DDBJ databases">
        <title>Whole genome sequencing of Colletotrichum sp.</title>
        <authorList>
            <person name="Li H."/>
        </authorList>
    </citation>
    <scope>NUCLEOTIDE SEQUENCE</scope>
    <source>
        <strain evidence="5">CkLH20</strain>
    </source>
</reference>
<gene>
    <name evidence="5" type="ORF">CkaCkLH20_10933</name>
</gene>
<feature type="domain" description="SLS1 first KH" evidence="2">
    <location>
        <begin position="193"/>
        <end position="249"/>
    </location>
</feature>
<evidence type="ECO:0000256" key="1">
    <source>
        <dbReference type="SAM" id="MobiDB-lite"/>
    </source>
</evidence>
<dbReference type="RefSeq" id="XP_038740983.1">
    <property type="nucleotide sequence ID" value="XM_038893647.1"/>
</dbReference>
<dbReference type="InterPro" id="IPR032741">
    <property type="entry name" value="Sls1_KH-1"/>
</dbReference>
<proteinExistence type="predicted"/>
<comment type="caution">
    <text evidence="5">The sequence shown here is derived from an EMBL/GenBank/DDBJ whole genome shotgun (WGS) entry which is preliminary data.</text>
</comment>
<dbReference type="GeneID" id="62166721"/>
<dbReference type="Pfam" id="PF14611">
    <property type="entry name" value="KH_SLS1_1"/>
    <property type="match status" value="1"/>
</dbReference>
<keyword evidence="6" id="KW-1185">Reference proteome</keyword>
<dbReference type="Proteomes" id="UP000781932">
    <property type="component" value="Unassembled WGS sequence"/>
</dbReference>
<accession>A0A9P6HWY1</accession>
<evidence type="ECO:0000259" key="4">
    <source>
        <dbReference type="Pfam" id="PF20778"/>
    </source>
</evidence>
<dbReference type="InterPro" id="IPR048400">
    <property type="entry name" value="SLS1_N"/>
</dbReference>
<name>A0A9P6HWY1_9PEZI</name>
<dbReference type="OrthoDB" id="5392646at2759"/>